<evidence type="ECO:0000313" key="2">
    <source>
        <dbReference type="EMBL" id="CDS82157.1"/>
    </source>
</evidence>
<protein>
    <recommendedName>
        <fullName evidence="3">DUF1479 domain protein</fullName>
    </recommendedName>
</protein>
<organism evidence="2">
    <name type="scientific">Sporisorium scitamineum</name>
    <dbReference type="NCBI Taxonomy" id="49012"/>
    <lineage>
        <taxon>Eukaryota</taxon>
        <taxon>Fungi</taxon>
        <taxon>Dikarya</taxon>
        <taxon>Basidiomycota</taxon>
        <taxon>Ustilaginomycotina</taxon>
        <taxon>Ustilaginomycetes</taxon>
        <taxon>Ustilaginales</taxon>
        <taxon>Ustilaginaceae</taxon>
        <taxon>Sporisorium</taxon>
    </lineage>
</organism>
<feature type="region of interest" description="Disordered" evidence="1">
    <location>
        <begin position="28"/>
        <end position="55"/>
    </location>
</feature>
<dbReference type="InterPro" id="IPR027443">
    <property type="entry name" value="IPNS-like_sf"/>
</dbReference>
<proteinExistence type="predicted"/>
<name>A0A127Z620_9BASI</name>
<sequence>MLRTVLRSAVRAPNVSITRRSFAVSSTTFRPSLDTSTSSSTTTTPPLPPGAKKVGKKEGTIASVFATLSGGTLEDALPDRFAELKRSIVTSSSHAEHLQRSWRSVLSSLSARVDETIRLGGQCIPEIDFPSDSAKVGPVNEWTDAATFNAIKDRGVAVIRNVIPREQALQWKQDIRAYASRNNAKGFPEDNPQVYELYWSPSQLQARSHPNLLTTCERFLQLFHNPSSTTSVETACSLDHPLTYVDRLRIRQPGDAQFALGPHIDGGGVERWECESFRALWRNILLENSTWQSHDPWSLGENGERMTAKTDMYDGPGQCGVFRPLQGWLSMSSTSQNEGTLKVLPFLHESTAYIVLRPLFTPLKPSPSCLNQNEYLSADNWTLDTTSRKFPGCSLGHNIELSPTTHPHLHLEQTMISIPHVNPGDMVLWHCDAVHSVEPHHNGKADSSVLYIPAIPTTKVNWEYVVKQRRCFEGGVPPPDFPGGEGERKFVGRGSVGMVQGGRARLGLGLERFDVGVGAEGGERRLLEWCNAQL</sequence>
<dbReference type="PANTHER" id="PTHR30613:SF1">
    <property type="entry name" value="DUF1479 DOMAIN PROTEIN (AFU_ORTHOLOGUE AFUA_5G09280)"/>
    <property type="match status" value="1"/>
</dbReference>
<dbReference type="SUPFAM" id="SSF51197">
    <property type="entry name" value="Clavaminate synthase-like"/>
    <property type="match status" value="1"/>
</dbReference>
<dbReference type="Pfam" id="PF07350">
    <property type="entry name" value="Gig2-like"/>
    <property type="match status" value="1"/>
</dbReference>
<feature type="compositionally biased region" description="Low complexity" evidence="1">
    <location>
        <begin position="31"/>
        <end position="44"/>
    </location>
</feature>
<dbReference type="OrthoDB" id="8249012at2759"/>
<accession>A0A127Z620</accession>
<dbReference type="EMBL" id="LK056665">
    <property type="protein sequence ID" value="CDS82157.1"/>
    <property type="molecule type" value="Genomic_DNA"/>
</dbReference>
<reference evidence="2" key="1">
    <citation type="submission" date="2014-06" db="EMBL/GenBank/DDBJ databases">
        <authorList>
            <person name="Ju J."/>
            <person name="Zhang J."/>
        </authorList>
    </citation>
    <scope>NUCLEOTIDE SEQUENCE</scope>
    <source>
        <strain evidence="2">SscI8</strain>
    </source>
</reference>
<evidence type="ECO:0000256" key="1">
    <source>
        <dbReference type="SAM" id="MobiDB-lite"/>
    </source>
</evidence>
<gene>
    <name evidence="2" type="ORF">SPSC_02977</name>
</gene>
<dbReference type="InterPro" id="IPR010856">
    <property type="entry name" value="Gig2-like"/>
</dbReference>
<evidence type="ECO:0008006" key="3">
    <source>
        <dbReference type="Google" id="ProtNLM"/>
    </source>
</evidence>
<dbReference type="AlphaFoldDB" id="A0A127Z620"/>
<dbReference type="PANTHER" id="PTHR30613">
    <property type="entry name" value="UNCHARACTERIZED PROTEIN YBIU-RELATED"/>
    <property type="match status" value="1"/>
</dbReference>
<dbReference type="Gene3D" id="2.60.120.330">
    <property type="entry name" value="B-lactam Antibiotic, Isopenicillin N Synthase, Chain"/>
    <property type="match status" value="1"/>
</dbReference>